<reference evidence="2 3" key="1">
    <citation type="journal article" date="2015" name="Nature">
        <title>rRNA introns, odd ribosomes, and small enigmatic genomes across a large radiation of phyla.</title>
        <authorList>
            <person name="Brown C.T."/>
            <person name="Hug L.A."/>
            <person name="Thomas B.C."/>
            <person name="Sharon I."/>
            <person name="Castelle C.J."/>
            <person name="Singh A."/>
            <person name="Wilkins M.J."/>
            <person name="Williams K.H."/>
            <person name="Banfield J.F."/>
        </authorList>
    </citation>
    <scope>NUCLEOTIDE SEQUENCE [LARGE SCALE GENOMIC DNA]</scope>
</reference>
<feature type="transmembrane region" description="Helical" evidence="1">
    <location>
        <begin position="48"/>
        <end position="71"/>
    </location>
</feature>
<keyword evidence="1" id="KW-0812">Transmembrane</keyword>
<dbReference type="Proteomes" id="UP000034562">
    <property type="component" value="Unassembled WGS sequence"/>
</dbReference>
<accession>A0A0G0T1I3</accession>
<name>A0A0G0T1I3_9BACT</name>
<dbReference type="STRING" id="1618563.UU12_C0014G0014"/>
<feature type="transmembrane region" description="Helical" evidence="1">
    <location>
        <begin position="78"/>
        <end position="99"/>
    </location>
</feature>
<dbReference type="AlphaFoldDB" id="A0A0G0T1I3"/>
<keyword evidence="1" id="KW-1133">Transmembrane helix</keyword>
<feature type="transmembrane region" description="Helical" evidence="1">
    <location>
        <begin position="166"/>
        <end position="186"/>
    </location>
</feature>
<gene>
    <name evidence="2" type="ORF">UU12_C0014G0014</name>
</gene>
<sequence length="188" mass="20825">MSSRHREHWRYKNLTIVFIGVVLAIILSKNEMFRSFLLHLGSFGYVGAFVAGIFFVSTVTVATSALVLLTLAETLSSIELGLIAGFGAVVGDMLIFNLIKDDLANEIEDLYEQIDTKKHLVKLFHTKYFNWMLPVIGAIIIASPLPDEMGISLINLSKISSFKFIILSYLLNSIGIFLIVSASVVIKP</sequence>
<dbReference type="EMBL" id="LBZK01000014">
    <property type="protein sequence ID" value="KKR70904.1"/>
    <property type="molecule type" value="Genomic_DNA"/>
</dbReference>
<feature type="transmembrane region" description="Helical" evidence="1">
    <location>
        <begin position="12"/>
        <end position="28"/>
    </location>
</feature>
<organism evidence="2 3">
    <name type="scientific">Candidatus Woesebacteria bacterium GW2011_GWA2_40_7b</name>
    <dbReference type="NCBI Taxonomy" id="1618563"/>
    <lineage>
        <taxon>Bacteria</taxon>
        <taxon>Candidatus Woeseibacteriota</taxon>
    </lineage>
</organism>
<evidence type="ECO:0008006" key="4">
    <source>
        <dbReference type="Google" id="ProtNLM"/>
    </source>
</evidence>
<evidence type="ECO:0000313" key="3">
    <source>
        <dbReference type="Proteomes" id="UP000034562"/>
    </source>
</evidence>
<comment type="caution">
    <text evidence="2">The sequence shown here is derived from an EMBL/GenBank/DDBJ whole genome shotgun (WGS) entry which is preliminary data.</text>
</comment>
<proteinExistence type="predicted"/>
<protein>
    <recommendedName>
        <fullName evidence="4">TVP38/TMEM64 family membrane protein</fullName>
    </recommendedName>
</protein>
<evidence type="ECO:0000313" key="2">
    <source>
        <dbReference type="EMBL" id="KKR70904.1"/>
    </source>
</evidence>
<keyword evidence="1" id="KW-0472">Membrane</keyword>
<evidence type="ECO:0000256" key="1">
    <source>
        <dbReference type="SAM" id="Phobius"/>
    </source>
</evidence>